<evidence type="ECO:0000256" key="1">
    <source>
        <dbReference type="SAM" id="Phobius"/>
    </source>
</evidence>
<accession>A0A7C4S5L1</accession>
<proteinExistence type="predicted"/>
<feature type="transmembrane region" description="Helical" evidence="1">
    <location>
        <begin position="21"/>
        <end position="42"/>
    </location>
</feature>
<reference evidence="2" key="1">
    <citation type="journal article" date="2020" name="mSystems">
        <title>Genome- and Community-Level Interaction Insights into Carbon Utilization and Element Cycling Functions of Hydrothermarchaeota in Hydrothermal Sediment.</title>
        <authorList>
            <person name="Zhou Z."/>
            <person name="Liu Y."/>
            <person name="Xu W."/>
            <person name="Pan J."/>
            <person name="Luo Z.H."/>
            <person name="Li M."/>
        </authorList>
    </citation>
    <scope>NUCLEOTIDE SEQUENCE [LARGE SCALE GENOMIC DNA]</scope>
    <source>
        <strain evidence="2">SpSt-62</strain>
    </source>
</reference>
<dbReference type="GO" id="GO:0016020">
    <property type="term" value="C:membrane"/>
    <property type="evidence" value="ECO:0007669"/>
    <property type="project" value="InterPro"/>
</dbReference>
<dbReference type="InterPro" id="IPR034804">
    <property type="entry name" value="SQR/QFR_C/D"/>
</dbReference>
<evidence type="ECO:0000313" key="2">
    <source>
        <dbReference type="EMBL" id="HGU59305.1"/>
    </source>
</evidence>
<keyword evidence="1" id="KW-0472">Membrane</keyword>
<comment type="caution">
    <text evidence="2">The sequence shown here is derived from an EMBL/GenBank/DDBJ whole genome shotgun (WGS) entry which is preliminary data.</text>
</comment>
<organism evidence="2">
    <name type="scientific">Geoglobus ahangari</name>
    <dbReference type="NCBI Taxonomy" id="113653"/>
    <lineage>
        <taxon>Archaea</taxon>
        <taxon>Methanobacteriati</taxon>
        <taxon>Methanobacteriota</taxon>
        <taxon>Archaeoglobi</taxon>
        <taxon>Archaeoglobales</taxon>
        <taxon>Archaeoglobaceae</taxon>
        <taxon>Geoglobus</taxon>
    </lineage>
</organism>
<gene>
    <name evidence="2" type="ORF">ENT89_03850</name>
</gene>
<dbReference type="SUPFAM" id="SSF81343">
    <property type="entry name" value="Fumarate reductase respiratory complex transmembrane subunits"/>
    <property type="match status" value="1"/>
</dbReference>
<protein>
    <recommendedName>
        <fullName evidence="3">Succinate dehydrogenase</fullName>
    </recommendedName>
</protein>
<keyword evidence="1" id="KW-1133">Transmembrane helix</keyword>
<dbReference type="AlphaFoldDB" id="A0A7C4S5L1"/>
<sequence>MDLNVVRSWFGVRGKEIRAGILFTIHRLTGILMVVLLLVHLYAFNLSTFIGYNYYKILFSLALFHGLNGVRVSVQELGYLYRARKVISSLTICFWLIGTLLIFMLL</sequence>
<evidence type="ECO:0008006" key="3">
    <source>
        <dbReference type="Google" id="ProtNLM"/>
    </source>
</evidence>
<keyword evidence="1" id="KW-0812">Transmembrane</keyword>
<feature type="transmembrane region" description="Helical" evidence="1">
    <location>
        <begin position="86"/>
        <end position="105"/>
    </location>
</feature>
<dbReference type="EMBL" id="DTAK01000022">
    <property type="protein sequence ID" value="HGU59305.1"/>
    <property type="molecule type" value="Genomic_DNA"/>
</dbReference>
<feature type="transmembrane region" description="Helical" evidence="1">
    <location>
        <begin position="54"/>
        <end position="74"/>
    </location>
</feature>
<name>A0A7C4S5L1_9EURY</name>